<accession>A0A974WIW8</accession>
<gene>
    <name evidence="2" type="ORF">JR347_07995</name>
</gene>
<evidence type="ECO:0000313" key="2">
    <source>
        <dbReference type="EMBL" id="QSE99015.1"/>
    </source>
</evidence>
<reference evidence="2" key="1">
    <citation type="submission" date="2021-02" db="EMBL/GenBank/DDBJ databases">
        <title>Fulvivirga sp. S481 isolated from sea water.</title>
        <authorList>
            <person name="Bae S.S."/>
            <person name="Baek K."/>
        </authorList>
    </citation>
    <scope>NUCLEOTIDE SEQUENCE</scope>
    <source>
        <strain evidence="2">S481</strain>
    </source>
</reference>
<evidence type="ECO:0000256" key="1">
    <source>
        <dbReference type="SAM" id="SignalP"/>
    </source>
</evidence>
<dbReference type="KEGG" id="fuv:JR347_07995"/>
<sequence length="374" mass="43005">MRRVLILFFALGCLSASAQLNNTMFDQRKQINEQDSGSLFLNLNALGFNKNNEYFGKIADGYTLFGYQINPSLAFLPTAHTRFDVGVYAQKDFGNDEYTEVQPTFTFTYKMGSSRLIFGTLEGATSHQLIEPLYDFENVLVNRLENGLQFNTINDWLFFDVWLDWQNMLYAGENDQEELTGGLSARYFLVDKIIRVSIPTQIVVKHLGGQIDVSDKPLQTYVNTATGITLDFLRPDNNLINSVRLDSYYVTYSDASGEQLRPFEDGDGFYINAEVKSKIGLEFMVSYWQANEFLSIQGGQIYPSESSTVKNPFVIQEDRELLIFRFMHNMKLADGLTLSSRFEPYFDLLNDRFEFSHAFYLNYTTDFRLLKGKK</sequence>
<feature type="chain" id="PRO_5037539044" description="Porin" evidence="1">
    <location>
        <begin position="19"/>
        <end position="374"/>
    </location>
</feature>
<evidence type="ECO:0000313" key="3">
    <source>
        <dbReference type="Proteomes" id="UP000662783"/>
    </source>
</evidence>
<dbReference type="EMBL" id="CP070608">
    <property type="protein sequence ID" value="QSE99015.1"/>
    <property type="molecule type" value="Genomic_DNA"/>
</dbReference>
<name>A0A974WIW8_9BACT</name>
<organism evidence="2 3">
    <name type="scientific">Fulvivirga lutea</name>
    <dbReference type="NCBI Taxonomy" id="2810512"/>
    <lineage>
        <taxon>Bacteria</taxon>
        <taxon>Pseudomonadati</taxon>
        <taxon>Bacteroidota</taxon>
        <taxon>Cytophagia</taxon>
        <taxon>Cytophagales</taxon>
        <taxon>Fulvivirgaceae</taxon>
        <taxon>Fulvivirga</taxon>
    </lineage>
</organism>
<feature type="signal peptide" evidence="1">
    <location>
        <begin position="1"/>
        <end position="18"/>
    </location>
</feature>
<evidence type="ECO:0008006" key="4">
    <source>
        <dbReference type="Google" id="ProtNLM"/>
    </source>
</evidence>
<keyword evidence="3" id="KW-1185">Reference proteome</keyword>
<dbReference type="Proteomes" id="UP000662783">
    <property type="component" value="Chromosome"/>
</dbReference>
<protein>
    <recommendedName>
        <fullName evidence="4">Porin</fullName>
    </recommendedName>
</protein>
<dbReference type="AlphaFoldDB" id="A0A974WIW8"/>
<dbReference type="RefSeq" id="WP_205723526.1">
    <property type="nucleotide sequence ID" value="NZ_CP070608.1"/>
</dbReference>
<proteinExistence type="predicted"/>
<keyword evidence="1" id="KW-0732">Signal</keyword>